<comment type="caution">
    <text evidence="5">The sequence shown here is derived from an EMBL/GenBank/DDBJ whole genome shotgun (WGS) entry which is preliminary data.</text>
</comment>
<dbReference type="Pfam" id="PF00632">
    <property type="entry name" value="HECT"/>
    <property type="match status" value="1"/>
</dbReference>
<feature type="non-terminal residue" evidence="5">
    <location>
        <position position="1"/>
    </location>
</feature>
<keyword evidence="5" id="KW-0436">Ligase</keyword>
<dbReference type="SUPFAM" id="SSF56204">
    <property type="entry name" value="Hect, E3 ligase catalytic domain"/>
    <property type="match status" value="2"/>
</dbReference>
<evidence type="ECO:0000256" key="1">
    <source>
        <dbReference type="ARBA" id="ARBA00022679"/>
    </source>
</evidence>
<evidence type="ECO:0000313" key="6">
    <source>
        <dbReference type="Proteomes" id="UP001166052"/>
    </source>
</evidence>
<keyword evidence="6" id="KW-1185">Reference proteome</keyword>
<proteinExistence type="predicted"/>
<reference evidence="5" key="1">
    <citation type="journal article" date="2021" name="Cell">
        <title>Tracing the genetic footprints of vertebrate landing in non-teleost ray-finned fishes.</title>
        <authorList>
            <person name="Bi X."/>
            <person name="Wang K."/>
            <person name="Yang L."/>
            <person name="Pan H."/>
            <person name="Jiang H."/>
            <person name="Wei Q."/>
            <person name="Fang M."/>
            <person name="Yu H."/>
            <person name="Zhu C."/>
            <person name="Cai Y."/>
            <person name="He Y."/>
            <person name="Gan X."/>
            <person name="Zeng H."/>
            <person name="Yu D."/>
            <person name="Zhu Y."/>
            <person name="Jiang H."/>
            <person name="Qiu Q."/>
            <person name="Yang H."/>
            <person name="Zhang Y.E."/>
            <person name="Wang W."/>
            <person name="Zhu M."/>
            <person name="He S."/>
            <person name="Zhang G."/>
        </authorList>
    </citation>
    <scope>NUCLEOTIDE SEQUENCE</scope>
    <source>
        <strain evidence="5">Bchr_001</strain>
    </source>
</reference>
<dbReference type="GO" id="GO:0016874">
    <property type="term" value="F:ligase activity"/>
    <property type="evidence" value="ECO:0007669"/>
    <property type="project" value="UniProtKB-KW"/>
</dbReference>
<evidence type="ECO:0000259" key="4">
    <source>
        <dbReference type="PROSITE" id="PS50237"/>
    </source>
</evidence>
<dbReference type="PROSITE" id="PS50237">
    <property type="entry name" value="HECT"/>
    <property type="match status" value="2"/>
</dbReference>
<keyword evidence="1" id="KW-0808">Transferase</keyword>
<comment type="caution">
    <text evidence="3">Lacks conserved residue(s) required for the propagation of feature annotation.</text>
</comment>
<feature type="domain" description="HECT" evidence="4">
    <location>
        <begin position="40"/>
        <end position="76"/>
    </location>
</feature>
<feature type="active site" description="Glycyl thioester intermediate" evidence="3">
    <location>
        <position position="150"/>
    </location>
</feature>
<accession>A0ABS2YSU5</accession>
<name>A0ABS2YSU5_POLSE</name>
<feature type="non-terminal residue" evidence="5">
    <location>
        <position position="182"/>
    </location>
</feature>
<organism evidence="5 6">
    <name type="scientific">Polypterus senegalus</name>
    <name type="common">Senegal bichir</name>
    <dbReference type="NCBI Taxonomy" id="55291"/>
    <lineage>
        <taxon>Eukaryota</taxon>
        <taxon>Metazoa</taxon>
        <taxon>Chordata</taxon>
        <taxon>Craniata</taxon>
        <taxon>Vertebrata</taxon>
        <taxon>Euteleostomi</taxon>
        <taxon>Actinopterygii</taxon>
        <taxon>Polypteriformes</taxon>
        <taxon>Polypteridae</taxon>
        <taxon>Polypterus</taxon>
    </lineage>
</organism>
<evidence type="ECO:0000256" key="2">
    <source>
        <dbReference type="ARBA" id="ARBA00022786"/>
    </source>
</evidence>
<dbReference type="Proteomes" id="UP001166052">
    <property type="component" value="Unassembled WGS sequence"/>
</dbReference>
<dbReference type="EMBL" id="JAAWVN010000248">
    <property type="protein sequence ID" value="MBN3288973.1"/>
    <property type="molecule type" value="Genomic_DNA"/>
</dbReference>
<keyword evidence="2 3" id="KW-0833">Ubl conjugation pathway</keyword>
<evidence type="ECO:0000256" key="3">
    <source>
        <dbReference type="PROSITE-ProRule" id="PRU00104"/>
    </source>
</evidence>
<dbReference type="Gene3D" id="3.90.1750.10">
    <property type="entry name" value="Hect, E3 ligase catalytic domains"/>
    <property type="match status" value="1"/>
</dbReference>
<evidence type="ECO:0000313" key="5">
    <source>
        <dbReference type="EMBL" id="MBN3288973.1"/>
    </source>
</evidence>
<sequence>VDVKAILSDLAMQILPNKASRFNINRGDLWEVALHGFKRQSYDPTYTMLVKFTDDYIVNEGGIDAGGPTREFLQLLMCHIKGHSLLEGKRMRNFSDVTVQASNISSIDPTLEDIVMFATGLKMIRPLGFEPRPTIKFLHDNSLFPTANTCSNTLCLPLHSSYYSFNFHISFGILNSPGFGLY</sequence>
<gene>
    <name evidence="5" type="primary">G2e3_43</name>
    <name evidence="5" type="ORF">GTO92_0018566</name>
</gene>
<dbReference type="InterPro" id="IPR035983">
    <property type="entry name" value="Hect_E3_ubiquitin_ligase"/>
</dbReference>
<feature type="domain" description="HECT" evidence="4">
    <location>
        <begin position="114"/>
        <end position="182"/>
    </location>
</feature>
<dbReference type="InterPro" id="IPR000569">
    <property type="entry name" value="HECT_dom"/>
</dbReference>
<protein>
    <submittedName>
        <fullName evidence="5">G2E3 ligase</fullName>
    </submittedName>
</protein>